<keyword evidence="3" id="KW-0732">Signal</keyword>
<dbReference type="InterPro" id="IPR019492">
    <property type="entry name" value="Cyclo-malto-dextrinase_C"/>
</dbReference>
<dbReference type="Pfam" id="PF10438">
    <property type="entry name" value="Cyc-maltodext_C"/>
    <property type="match status" value="1"/>
</dbReference>
<proteinExistence type="predicted"/>
<dbReference type="InterPro" id="IPR013783">
    <property type="entry name" value="Ig-like_fold"/>
</dbReference>
<gene>
    <name evidence="5" type="ORF">ACFOW1_02870</name>
</gene>
<dbReference type="Proteomes" id="UP001595906">
    <property type="component" value="Unassembled WGS sequence"/>
</dbReference>
<keyword evidence="1 5" id="KW-0378">Hydrolase</keyword>
<accession>A0ABV8PS47</accession>
<reference evidence="6" key="1">
    <citation type="journal article" date="2019" name="Int. J. Syst. Evol. Microbiol.">
        <title>The Global Catalogue of Microorganisms (GCM) 10K type strain sequencing project: providing services to taxonomists for standard genome sequencing and annotation.</title>
        <authorList>
            <consortium name="The Broad Institute Genomics Platform"/>
            <consortium name="The Broad Institute Genome Sequencing Center for Infectious Disease"/>
            <person name="Wu L."/>
            <person name="Ma J."/>
        </authorList>
    </citation>
    <scope>NUCLEOTIDE SEQUENCE [LARGE SCALE GENOMIC DNA]</scope>
    <source>
        <strain evidence="6">CECT 8010</strain>
    </source>
</reference>
<dbReference type="EMBL" id="JBHSDC010000002">
    <property type="protein sequence ID" value="MFC4230817.1"/>
    <property type="molecule type" value="Genomic_DNA"/>
</dbReference>
<evidence type="ECO:0000256" key="3">
    <source>
        <dbReference type="SAM" id="SignalP"/>
    </source>
</evidence>
<feature type="signal peptide" evidence="3">
    <location>
        <begin position="1"/>
        <end position="20"/>
    </location>
</feature>
<evidence type="ECO:0000259" key="4">
    <source>
        <dbReference type="SMART" id="SM00642"/>
    </source>
</evidence>
<dbReference type="CDD" id="cd11340">
    <property type="entry name" value="AmyAc_bac_CMD_like_3"/>
    <property type="match status" value="1"/>
</dbReference>
<evidence type="ECO:0000313" key="5">
    <source>
        <dbReference type="EMBL" id="MFC4230817.1"/>
    </source>
</evidence>
<dbReference type="SUPFAM" id="SSF51011">
    <property type="entry name" value="Glycosyl hydrolase domain"/>
    <property type="match status" value="1"/>
</dbReference>
<name>A0ABV8PS47_9BACT</name>
<dbReference type="SUPFAM" id="SSF51445">
    <property type="entry name" value="(Trans)glycosidases"/>
    <property type="match status" value="1"/>
</dbReference>
<evidence type="ECO:0000313" key="6">
    <source>
        <dbReference type="Proteomes" id="UP001595906"/>
    </source>
</evidence>
<dbReference type="InterPro" id="IPR015171">
    <property type="entry name" value="Cyc-maltodext_N"/>
</dbReference>
<dbReference type="InterPro" id="IPR014756">
    <property type="entry name" value="Ig_E-set"/>
</dbReference>
<dbReference type="Pfam" id="PF00128">
    <property type="entry name" value="Alpha-amylase"/>
    <property type="match status" value="1"/>
</dbReference>
<keyword evidence="2 5" id="KW-0326">Glycosidase</keyword>
<evidence type="ECO:0000256" key="1">
    <source>
        <dbReference type="ARBA" id="ARBA00022801"/>
    </source>
</evidence>
<dbReference type="EC" id="3.2.1.-" evidence="5"/>
<sequence length="615" mass="70154">MKRILFLFLLFSAFFVQINAQNIEIYPTNWWVGMKWHNVQLLVKADKEGLNKQEVSIKYPGVSITKVHQLDNSKYLAIDVAIAPTAKAGNVAISFTEGGKTTNVQWPLKPRRKGMGTEFAKGVNSSDFIYFLMPDRFSNGDTSNDKIAGMRDQSLNRDSIYLRHGGDLKGVINHLDYLQSLGVTTLWMTPVLENDMPNRTEHGYAFTNHYKIDPRYGGSEAYKKLSDALHQRGMKLIQDAVYNHVGSYHFTFLDQPTKDWFHQWPTYTGTSFKDQPLFDPYGSKKDAKITTDGWFVPQMPDLNHNNPYVANFLIQHALWCVEEFGVDGWRIDTYIYNDMDFMNRCNKALTDEYPAMTMFGENWVHGVINQSYFVQNNLNIPKKSNLQGSVDFQTLFYGIQPALNEKFGWTEGVTKLYNTLAQDLVYKDATRNVIFLDNHDMTRFFTTVKGDVEKQKMGIEWLLTCRGIPQLYYGTEILMAGESNPDGLVRLDFAGGWQGDKKNAFTGAGLSADEKSVQDLIKKLGTYRLTSSALKTGKLMQYLPDDGLYVYFRYDTNQTVMCVMNTSEKNKTVNFNNYSERTSGFTKATDVLTNNNLGSQFTIAAKRMLVLQLGK</sequence>
<dbReference type="SUPFAM" id="SSF81296">
    <property type="entry name" value="E set domains"/>
    <property type="match status" value="1"/>
</dbReference>
<organism evidence="5 6">
    <name type="scientific">Parasediminibacterium paludis</name>
    <dbReference type="NCBI Taxonomy" id="908966"/>
    <lineage>
        <taxon>Bacteria</taxon>
        <taxon>Pseudomonadati</taxon>
        <taxon>Bacteroidota</taxon>
        <taxon>Chitinophagia</taxon>
        <taxon>Chitinophagales</taxon>
        <taxon>Chitinophagaceae</taxon>
        <taxon>Parasediminibacterium</taxon>
    </lineage>
</organism>
<evidence type="ECO:0000256" key="2">
    <source>
        <dbReference type="ARBA" id="ARBA00023295"/>
    </source>
</evidence>
<dbReference type="RefSeq" id="WP_379012202.1">
    <property type="nucleotide sequence ID" value="NZ_JBHSDC010000002.1"/>
</dbReference>
<dbReference type="InterPro" id="IPR006047">
    <property type="entry name" value="GH13_cat_dom"/>
</dbReference>
<dbReference type="SMART" id="SM00642">
    <property type="entry name" value="Aamy"/>
    <property type="match status" value="1"/>
</dbReference>
<dbReference type="Gene3D" id="2.60.40.1180">
    <property type="entry name" value="Golgi alpha-mannosidase II"/>
    <property type="match status" value="1"/>
</dbReference>
<dbReference type="PANTHER" id="PTHR10357:SF210">
    <property type="entry name" value="MALTODEXTRIN GLUCOSIDASE"/>
    <property type="match status" value="1"/>
</dbReference>
<feature type="domain" description="Glycosyl hydrolase family 13 catalytic" evidence="4">
    <location>
        <begin position="131"/>
        <end position="528"/>
    </location>
</feature>
<dbReference type="Gene3D" id="3.20.20.80">
    <property type="entry name" value="Glycosidases"/>
    <property type="match status" value="1"/>
</dbReference>
<dbReference type="GO" id="GO:0016798">
    <property type="term" value="F:hydrolase activity, acting on glycosyl bonds"/>
    <property type="evidence" value="ECO:0007669"/>
    <property type="project" value="UniProtKB-KW"/>
</dbReference>
<comment type="caution">
    <text evidence="5">The sequence shown here is derived from an EMBL/GenBank/DDBJ whole genome shotgun (WGS) entry which is preliminary data.</text>
</comment>
<dbReference type="Pfam" id="PF09087">
    <property type="entry name" value="Cyc-maltodext_N"/>
    <property type="match status" value="1"/>
</dbReference>
<dbReference type="PANTHER" id="PTHR10357">
    <property type="entry name" value="ALPHA-AMYLASE FAMILY MEMBER"/>
    <property type="match status" value="1"/>
</dbReference>
<dbReference type="InterPro" id="IPR017853">
    <property type="entry name" value="GH"/>
</dbReference>
<keyword evidence="6" id="KW-1185">Reference proteome</keyword>
<dbReference type="InterPro" id="IPR013780">
    <property type="entry name" value="Glyco_hydro_b"/>
</dbReference>
<dbReference type="Gene3D" id="2.60.40.10">
    <property type="entry name" value="Immunoglobulins"/>
    <property type="match status" value="1"/>
</dbReference>
<protein>
    <submittedName>
        <fullName evidence="5">Glycoside hydrolase family 13 protein</fullName>
        <ecNumber evidence="5">3.2.1.-</ecNumber>
    </submittedName>
</protein>
<feature type="chain" id="PRO_5045534644" evidence="3">
    <location>
        <begin position="21"/>
        <end position="615"/>
    </location>
</feature>